<dbReference type="Proteomes" id="UP001057375">
    <property type="component" value="Unassembled WGS sequence"/>
</dbReference>
<comment type="caution">
    <text evidence="2">The sequence shown here is derived from an EMBL/GenBank/DDBJ whole genome shotgun (WGS) entry which is preliminary data.</text>
</comment>
<feature type="region of interest" description="Disordered" evidence="1">
    <location>
        <begin position="491"/>
        <end position="523"/>
    </location>
</feature>
<reference evidence="2" key="1">
    <citation type="submission" date="2022-03" db="EMBL/GenBank/DDBJ databases">
        <title>Draft genome sequence of Aduncisulcus paluster, a free-living microaerophilic Fornicata.</title>
        <authorList>
            <person name="Yuyama I."/>
            <person name="Kume K."/>
            <person name="Tamura T."/>
            <person name="Inagaki Y."/>
            <person name="Hashimoto T."/>
        </authorList>
    </citation>
    <scope>NUCLEOTIDE SEQUENCE</scope>
    <source>
        <strain evidence="2">NY0171</strain>
    </source>
</reference>
<evidence type="ECO:0000256" key="1">
    <source>
        <dbReference type="SAM" id="MobiDB-lite"/>
    </source>
</evidence>
<dbReference type="SUPFAM" id="SSF48371">
    <property type="entry name" value="ARM repeat"/>
    <property type="match status" value="1"/>
</dbReference>
<feature type="region of interest" description="Disordered" evidence="1">
    <location>
        <begin position="350"/>
        <end position="375"/>
    </location>
</feature>
<proteinExistence type="predicted"/>
<name>A0ABQ5K1H7_9EUKA</name>
<dbReference type="InterPro" id="IPR016024">
    <property type="entry name" value="ARM-type_fold"/>
</dbReference>
<evidence type="ECO:0000313" key="2">
    <source>
        <dbReference type="EMBL" id="GKT25399.1"/>
    </source>
</evidence>
<feature type="compositionally biased region" description="Basic and acidic residues" evidence="1">
    <location>
        <begin position="364"/>
        <end position="375"/>
    </location>
</feature>
<gene>
    <name evidence="2" type="ORF">ADUPG1_013023</name>
</gene>
<protein>
    <submittedName>
        <fullName evidence="2">Uncharacterized protein</fullName>
    </submittedName>
</protein>
<feature type="compositionally biased region" description="Acidic residues" evidence="1">
    <location>
        <begin position="350"/>
        <end position="363"/>
    </location>
</feature>
<evidence type="ECO:0000313" key="3">
    <source>
        <dbReference type="Proteomes" id="UP001057375"/>
    </source>
</evidence>
<dbReference type="EMBL" id="BQXS01012585">
    <property type="protein sequence ID" value="GKT25399.1"/>
    <property type="molecule type" value="Genomic_DNA"/>
</dbReference>
<sequence length="621" mass="69401">MELKEFTVHNCLKKLTSCTTEEISTESLKLIDIRHAQLKSDKEVMVGDDEVFLFSSEAIDLLISIFERGDIDESNATELFRCLYHLLSTISFKMASKNKEIEEIESKIEEIEAQMCECECDDDHCHCEDEGCGCESEEGKESCDSKHCHGHDDDEKKQKLRSEMDSLTQLLVTKSHPISRNKRRLIDLLIPFLHYPDTTPVPTLSAALVLALVDPDFVTDAGSCLTIAKDILGSKSEGEKVKFEDNSIACNVVACILVLGSPADDALDSLPSFVQCEDVESHIQHCVSSLVDRICMLGENEDKNRDGGEKHGEREEIECLSSLFVDLVEDFVNICCKTCDDCKEMVEAELAENEEEEEEEEEEKKEGEEKPQQFSELEKRNGIASKILAFHMLQMPCLPLSLSVAASILKIGSEKLQKFIQYCVRVTPCDLDWNGVSKCLGNCMFLPVTDINAFCAFMRSSSGTHHTDIGDIIDLCAAFTCGADCLIGATNEDEEEDEGEGEEEEEEEGEEGKKEKEEEEEEFESFSDVYNASALFPFIVLYNTGIIDVCLNGLVKALESGLKPETGEQKEDLLTSLTESLEMLEKGMFKNPAFSKMNENTIEMMNGRKKMLVKCISLVGK</sequence>
<accession>A0ABQ5K1H7</accession>
<keyword evidence="3" id="KW-1185">Reference proteome</keyword>
<feature type="compositionally biased region" description="Acidic residues" evidence="1">
    <location>
        <begin position="491"/>
        <end position="510"/>
    </location>
</feature>
<organism evidence="2 3">
    <name type="scientific">Aduncisulcus paluster</name>
    <dbReference type="NCBI Taxonomy" id="2918883"/>
    <lineage>
        <taxon>Eukaryota</taxon>
        <taxon>Metamonada</taxon>
        <taxon>Carpediemonas-like organisms</taxon>
        <taxon>Aduncisulcus</taxon>
    </lineage>
</organism>